<dbReference type="AlphaFoldDB" id="A0AA94UG91"/>
<dbReference type="EMBL" id="POTM01000022">
    <property type="protein sequence ID" value="TLH71427.1"/>
    <property type="molecule type" value="Genomic_DNA"/>
</dbReference>
<dbReference type="Proteomes" id="UP000309984">
    <property type="component" value="Unassembled WGS sequence"/>
</dbReference>
<accession>A0AA94UG91</accession>
<gene>
    <name evidence="1" type="ORF">C1S79_07020</name>
</gene>
<protein>
    <submittedName>
        <fullName evidence="1">Uncharacterized protein</fullName>
    </submittedName>
</protein>
<reference evidence="1 2" key="1">
    <citation type="submission" date="2018-01" db="EMBL/GenBank/DDBJ databases">
        <title>Comparative genomics of Mycobacterium mucogenicum and Mycobacterium neoaurum clade members emphasizing tRNA and non-coding RNA.</title>
        <authorList>
            <person name="Behra P.R.K."/>
            <person name="Pettersson B.M.F."/>
            <person name="Das S."/>
            <person name="Dasgupta S."/>
            <person name="Kirsebom L.A."/>
        </authorList>
    </citation>
    <scope>NUCLEOTIDE SEQUENCE [LARGE SCALE GENOMIC DNA]</scope>
    <source>
        <strain evidence="1 2">DSM 45104</strain>
    </source>
</reference>
<evidence type="ECO:0000313" key="2">
    <source>
        <dbReference type="Proteomes" id="UP000309984"/>
    </source>
</evidence>
<name>A0AA94UG91_9MYCO</name>
<proteinExistence type="predicted"/>
<keyword evidence="2" id="KW-1185">Reference proteome</keyword>
<organism evidence="1 2">
    <name type="scientific">Mycolicibacterium phocaicum</name>
    <dbReference type="NCBI Taxonomy" id="319706"/>
    <lineage>
        <taxon>Bacteria</taxon>
        <taxon>Bacillati</taxon>
        <taxon>Actinomycetota</taxon>
        <taxon>Actinomycetes</taxon>
        <taxon>Mycobacteriales</taxon>
        <taxon>Mycobacteriaceae</taxon>
        <taxon>Mycolicibacterium</taxon>
    </lineage>
</organism>
<comment type="caution">
    <text evidence="1">The sequence shown here is derived from an EMBL/GenBank/DDBJ whole genome shotgun (WGS) entry which is preliminary data.</text>
</comment>
<evidence type="ECO:0000313" key="1">
    <source>
        <dbReference type="EMBL" id="TLH71427.1"/>
    </source>
</evidence>
<sequence length="265" mass="29141">MQTISAVRVAKPGLGLHCAIGDAGEGTMAGIDEETLIAAVADWQLNEVRILEPGATTRQLIPEAWWPVAESTDPDERKHAALDLWNEDFLALIPHYAHALQTALVDVRVAKHKYYSAPSLDYVLRTDEGELRVWAGDDPRTFGDIDPPLFDAVPAPVQTFLRQVHAGYATSDGETHGLVAPSGMVTLAARWFQASDTNEIIEWFEDVPFPGTQRLLFLTGNGDDIALYVSPDLPPGQAITYYEPDFEIAPFGEALDDFITRPLDN</sequence>